<organism evidence="1 2">
    <name type="scientific">Candidatus Desulfatibia profunda</name>
    <dbReference type="NCBI Taxonomy" id="2841695"/>
    <lineage>
        <taxon>Bacteria</taxon>
        <taxon>Pseudomonadati</taxon>
        <taxon>Thermodesulfobacteriota</taxon>
        <taxon>Desulfobacteria</taxon>
        <taxon>Desulfobacterales</taxon>
        <taxon>Desulfobacterales incertae sedis</taxon>
        <taxon>Candidatus Desulfatibia</taxon>
    </lineage>
</organism>
<reference evidence="1 2" key="1">
    <citation type="submission" date="2020-08" db="EMBL/GenBank/DDBJ databases">
        <title>Bridging the membrane lipid divide: bacteria of the FCB group superphylum have the potential to synthesize archaeal ether lipids.</title>
        <authorList>
            <person name="Villanueva L."/>
            <person name="Von Meijenfeldt F.A.B."/>
            <person name="Westbye A.B."/>
            <person name="Yadav S."/>
            <person name="Hopmans E.C."/>
            <person name="Dutilh B.E."/>
            <person name="Sinninghe Damste J.S."/>
        </authorList>
    </citation>
    <scope>NUCLEOTIDE SEQUENCE [LARGE SCALE GENOMIC DNA]</scope>
    <source>
        <strain evidence="1">NIOZ-UU30</strain>
    </source>
</reference>
<accession>A0A8J6NYY6</accession>
<dbReference type="AlphaFoldDB" id="A0A8J6NYY6"/>
<protein>
    <submittedName>
        <fullName evidence="1">Uncharacterized protein</fullName>
    </submittedName>
</protein>
<evidence type="ECO:0000313" key="1">
    <source>
        <dbReference type="EMBL" id="MBC8362703.1"/>
    </source>
</evidence>
<evidence type="ECO:0000313" key="2">
    <source>
        <dbReference type="Proteomes" id="UP000603434"/>
    </source>
</evidence>
<dbReference type="EMBL" id="JACNJH010000212">
    <property type="protein sequence ID" value="MBC8362703.1"/>
    <property type="molecule type" value="Genomic_DNA"/>
</dbReference>
<name>A0A8J6NYY6_9BACT</name>
<proteinExistence type="predicted"/>
<sequence length="74" mass="8756">MTDFVNRSKYREKRRRARESSCHCCRAEIHFNWRCRCGFSICQNCMLENFWGMSCNGITWQCPDCGDHNGLGNQ</sequence>
<dbReference type="Proteomes" id="UP000603434">
    <property type="component" value="Unassembled WGS sequence"/>
</dbReference>
<comment type="caution">
    <text evidence="1">The sequence shown here is derived from an EMBL/GenBank/DDBJ whole genome shotgun (WGS) entry which is preliminary data.</text>
</comment>
<gene>
    <name evidence="1" type="ORF">H8E23_15065</name>
</gene>